<evidence type="ECO:0000259" key="6">
    <source>
        <dbReference type="Pfam" id="PF22178"/>
    </source>
</evidence>
<name>A0A0J5XDM4_BURCE</name>
<dbReference type="Gene3D" id="4.10.220.110">
    <property type="match status" value="1"/>
</dbReference>
<evidence type="ECO:0000259" key="5">
    <source>
        <dbReference type="Pfam" id="PF04717"/>
    </source>
</evidence>
<dbReference type="InterPro" id="IPR006533">
    <property type="entry name" value="T6SS_Vgr_RhsGE"/>
</dbReference>
<dbReference type="Pfam" id="PF05954">
    <property type="entry name" value="Phage_GPD"/>
    <property type="match status" value="1"/>
</dbReference>
<proteinExistence type="inferred from homology"/>
<evidence type="ECO:0000256" key="2">
    <source>
        <dbReference type="ARBA" id="ARBA00005558"/>
    </source>
</evidence>
<dbReference type="GO" id="GO:0005576">
    <property type="term" value="C:extracellular region"/>
    <property type="evidence" value="ECO:0007669"/>
    <property type="project" value="UniProtKB-SubCell"/>
</dbReference>
<protein>
    <submittedName>
        <fullName evidence="7">Type IV secretion protein Rhs</fullName>
    </submittedName>
</protein>
<comment type="subcellular location">
    <subcellularLocation>
        <location evidence="1">Secreted</location>
    </subcellularLocation>
</comment>
<dbReference type="Proteomes" id="UP000036338">
    <property type="component" value="Unassembled WGS sequence"/>
</dbReference>
<evidence type="ECO:0000313" key="8">
    <source>
        <dbReference type="Proteomes" id="UP000036338"/>
    </source>
</evidence>
<dbReference type="InterPro" id="IPR054030">
    <property type="entry name" value="Gp5_Vgr_C"/>
</dbReference>
<feature type="compositionally biased region" description="Basic and acidic residues" evidence="4">
    <location>
        <begin position="223"/>
        <end position="234"/>
    </location>
</feature>
<dbReference type="PANTHER" id="PTHR32305">
    <property type="match status" value="1"/>
</dbReference>
<dbReference type="InterPro" id="IPR050708">
    <property type="entry name" value="T6SS_VgrG/RHS"/>
</dbReference>
<dbReference type="EMBL" id="LDWR01000012">
    <property type="protein sequence ID" value="KML60912.1"/>
    <property type="molecule type" value="Genomic_DNA"/>
</dbReference>
<dbReference type="AlphaFoldDB" id="A0A0J5XDM4"/>
<dbReference type="PANTHER" id="PTHR32305:SF15">
    <property type="entry name" value="PROTEIN RHSA-RELATED"/>
    <property type="match status" value="1"/>
</dbReference>
<dbReference type="PATRIC" id="fig|292.27.peg.852"/>
<dbReference type="InterPro" id="IPR037026">
    <property type="entry name" value="Vgr_OB-fold_dom_sf"/>
</dbReference>
<dbReference type="Gene3D" id="2.30.110.50">
    <property type="match status" value="1"/>
</dbReference>
<feature type="region of interest" description="Disordered" evidence="4">
    <location>
        <begin position="348"/>
        <end position="376"/>
    </location>
</feature>
<feature type="domain" description="Gp5/Type VI secretion system Vgr C-terminal trimerisation" evidence="6">
    <location>
        <begin position="465"/>
        <end position="577"/>
    </location>
</feature>
<feature type="region of interest" description="Disordered" evidence="4">
    <location>
        <begin position="222"/>
        <end position="248"/>
    </location>
</feature>
<dbReference type="Gene3D" id="2.40.50.230">
    <property type="entry name" value="Gp5 N-terminal domain"/>
    <property type="match status" value="1"/>
</dbReference>
<feature type="domain" description="Gp5/Type VI secretion system Vgr protein OB-fold" evidence="5">
    <location>
        <begin position="381"/>
        <end position="448"/>
    </location>
</feature>
<accession>A0A0J5XDM4</accession>
<reference evidence="7 8" key="1">
    <citation type="submission" date="2015-05" db="EMBL/GenBank/DDBJ databases">
        <title>Draft genome of Burkholderia cepacia LK29.</title>
        <authorList>
            <person name="Chan X.Y."/>
        </authorList>
    </citation>
    <scope>NUCLEOTIDE SEQUENCE [LARGE SCALE GENOMIC DNA]</scope>
    <source>
        <strain evidence="7 8">LK29</strain>
    </source>
</reference>
<evidence type="ECO:0000313" key="7">
    <source>
        <dbReference type="EMBL" id="KML60912.1"/>
    </source>
</evidence>
<sequence length="757" mass="83099">MNRVFTLDSPHGDNLKFHTLDGSDELGRLFEFRIEALADNHSLSLKDMLGKPVTVRIEQQDQSTRYFNGIVARASLAGRRAERYYGYELVVRPWLWLATRRSDCRIFQNKTVPEIVQEVLSTYGFPIENHLVESYVPREFCVQYNETDAAFVSRLMEFEGIYYWFRHAEDTHTLMLSDAMSSHTALPGYETIPYIARDRTAIADEEHIDGWLPAQEVSVGKHQTTDYDYTKPRADLSSQKVDPRGHDHDSFASFEWPGGYRDDAPGAHYSRVRLEEQQAEHERANADTDVRGAAPGYLFTLAHCPRADQNREYMIVRCQYRFQENAYASDQGAEAVVHQTMMLVQPSSLPYRSPRETPRPRTNGPQTATVVGPPGEEIWTDQYGRVKLQFRWDRYGQSNQDSSCWVRVSSPWAGGGFGGVQIPRVGDEVVVDFLNGDPDEPIVTGRVYNGEKMPPWGLPGSATQSGMLSRSSPGGTTEHANAFRFEDKKGAEQLWMHAEKNFDAETEADHSLSVGNNHTHTVGNDETMQVKNNRQRSVGQNETVNIGQNRVAQIGANETHGVTGNRCVSVDGNSSHTVTKGNHDTSVLNGTHYLFVQKDSTHVVDSGSYLAQVRKGNYSVDVAKIVSIGALEYIETGSGKSGLTINKENIGVCIGGTASDLGVGITGQGGGVGIAGYGKGVNISGYAQGVTIYGEDDLNLSGKSTANLQAPTVNIDNGKSSCTVNVNATKIVLATGGGSITLDGSGVTIQGTIAHIN</sequence>
<dbReference type="Pfam" id="PF04717">
    <property type="entry name" value="Phage_base_V"/>
    <property type="match status" value="1"/>
</dbReference>
<comment type="similarity">
    <text evidence="2">Belongs to the VgrG protein family.</text>
</comment>
<gene>
    <name evidence="7" type="ORF">VL15_07320</name>
</gene>
<dbReference type="Gene3D" id="3.55.50.10">
    <property type="entry name" value="Baseplate protein-like domains"/>
    <property type="match status" value="1"/>
</dbReference>
<dbReference type="NCBIfam" id="TIGR01646">
    <property type="entry name" value="vgr_GE"/>
    <property type="match status" value="1"/>
</dbReference>
<dbReference type="SUPFAM" id="SSF69349">
    <property type="entry name" value="Phage fibre proteins"/>
    <property type="match status" value="1"/>
</dbReference>
<evidence type="ECO:0000256" key="3">
    <source>
        <dbReference type="ARBA" id="ARBA00022525"/>
    </source>
</evidence>
<dbReference type="InterPro" id="IPR017847">
    <property type="entry name" value="T6SS_RhsGE_Vgr_subset"/>
</dbReference>
<dbReference type="Pfam" id="PF22178">
    <property type="entry name" value="Gp5_trimer_C"/>
    <property type="match status" value="1"/>
</dbReference>
<dbReference type="NCBIfam" id="TIGR03361">
    <property type="entry name" value="VI_Rhs_Vgr"/>
    <property type="match status" value="1"/>
</dbReference>
<dbReference type="RefSeq" id="WP_048244433.1">
    <property type="nucleotide sequence ID" value="NZ_LDWR01000012.1"/>
</dbReference>
<organism evidence="7 8">
    <name type="scientific">Burkholderia cepacia</name>
    <name type="common">Pseudomonas cepacia</name>
    <dbReference type="NCBI Taxonomy" id="292"/>
    <lineage>
        <taxon>Bacteria</taxon>
        <taxon>Pseudomonadati</taxon>
        <taxon>Pseudomonadota</taxon>
        <taxon>Betaproteobacteria</taxon>
        <taxon>Burkholderiales</taxon>
        <taxon>Burkholderiaceae</taxon>
        <taxon>Burkholderia</taxon>
        <taxon>Burkholderia cepacia complex</taxon>
    </lineage>
</organism>
<evidence type="ECO:0000256" key="1">
    <source>
        <dbReference type="ARBA" id="ARBA00004613"/>
    </source>
</evidence>
<dbReference type="SUPFAM" id="SSF69255">
    <property type="entry name" value="gp5 N-terminal domain-like"/>
    <property type="match status" value="1"/>
</dbReference>
<keyword evidence="3" id="KW-0964">Secreted</keyword>
<evidence type="ECO:0000256" key="4">
    <source>
        <dbReference type="SAM" id="MobiDB-lite"/>
    </source>
</evidence>
<dbReference type="InterPro" id="IPR006531">
    <property type="entry name" value="Gp5/Vgr_OB"/>
</dbReference>
<comment type="caution">
    <text evidence="7">The sequence shown here is derived from an EMBL/GenBank/DDBJ whole genome shotgun (WGS) entry which is preliminary data.</text>
</comment>
<dbReference type="SUPFAM" id="SSF69279">
    <property type="entry name" value="Phage tail proteins"/>
    <property type="match status" value="2"/>
</dbReference>